<protein>
    <submittedName>
        <fullName evidence="1">Uncharacterized protein</fullName>
    </submittedName>
</protein>
<evidence type="ECO:0000313" key="1">
    <source>
        <dbReference type="EnsemblPlants" id="AVESA.00010b.r2.7AG1203080.1.CDS"/>
    </source>
</evidence>
<keyword evidence="2" id="KW-1185">Reference proteome</keyword>
<organism evidence="1 2">
    <name type="scientific">Avena sativa</name>
    <name type="common">Oat</name>
    <dbReference type="NCBI Taxonomy" id="4498"/>
    <lineage>
        <taxon>Eukaryota</taxon>
        <taxon>Viridiplantae</taxon>
        <taxon>Streptophyta</taxon>
        <taxon>Embryophyta</taxon>
        <taxon>Tracheophyta</taxon>
        <taxon>Spermatophyta</taxon>
        <taxon>Magnoliopsida</taxon>
        <taxon>Liliopsida</taxon>
        <taxon>Poales</taxon>
        <taxon>Poaceae</taxon>
        <taxon>BOP clade</taxon>
        <taxon>Pooideae</taxon>
        <taxon>Poodae</taxon>
        <taxon>Poeae</taxon>
        <taxon>Poeae Chloroplast Group 1 (Aveneae type)</taxon>
        <taxon>Aveninae</taxon>
        <taxon>Avena</taxon>
    </lineage>
</organism>
<name>A0ACD5ZPQ4_AVESA</name>
<sequence length="488" mass="51889">MASSQVRALNITHVHPDHSQTTIRPPPLADDDHTIVKLSFLDSFHVPTGPIQRLFFYEGPDLPTFPFLVGSLRSSLAAILPVFLPLAGKLTFRPSTGDVFVDFSAPAVSSGVKFVEAEFLGGADAMHRLASDDEHDAEAFAQLVPDLDDAGHGQLPVPVLAVQATRPADGGAVVAVGVSVHHAVADGKSLWQLMRWWSAASRGDLPLAGLVPPTFDRSVIRHQGAEELTASILRLRAPTLPTLPPSSTGAAADTARRRSRTFLLAAEQVQSLKRHISQQLSKPASAYVAVSSLAWTCIVGAKTSSKMILANDEACLLVFADCRGRPSGPWSIGEGFFGNCVNPCHARARAADLMPPRLRGRLGGDVHGIANAAAAIQEAIRQGVETRADNPFSDFGERLEIHMTLPPVRASSVVSSHRFMAYETDFGWGVPSRFELASTFGNGELVALLGARDGGMQASVSLDGACMEAFADDFIGITRGLGQPSEAT</sequence>
<dbReference type="EnsemblPlants" id="AVESA.00010b.r2.7AG1203080.1">
    <property type="protein sequence ID" value="AVESA.00010b.r2.7AG1203080.1.CDS"/>
    <property type="gene ID" value="AVESA.00010b.r2.7AG1203080"/>
</dbReference>
<evidence type="ECO:0000313" key="2">
    <source>
        <dbReference type="Proteomes" id="UP001732700"/>
    </source>
</evidence>
<reference evidence="1" key="1">
    <citation type="submission" date="2021-05" db="EMBL/GenBank/DDBJ databases">
        <authorList>
            <person name="Scholz U."/>
            <person name="Mascher M."/>
            <person name="Fiebig A."/>
        </authorList>
    </citation>
    <scope>NUCLEOTIDE SEQUENCE [LARGE SCALE GENOMIC DNA]</scope>
</reference>
<reference evidence="1" key="2">
    <citation type="submission" date="2025-09" db="UniProtKB">
        <authorList>
            <consortium name="EnsemblPlants"/>
        </authorList>
    </citation>
    <scope>IDENTIFICATION</scope>
</reference>
<proteinExistence type="predicted"/>
<accession>A0ACD5ZPQ4</accession>
<dbReference type="Proteomes" id="UP001732700">
    <property type="component" value="Chromosome 7A"/>
</dbReference>